<name>A0A1Y6BHZ7_9BACT</name>
<dbReference type="EMBL" id="FWZT01000005">
    <property type="protein sequence ID" value="SMF12225.1"/>
    <property type="molecule type" value="Genomic_DNA"/>
</dbReference>
<dbReference type="InterPro" id="IPR038352">
    <property type="entry name" value="Imelysin_sf"/>
</dbReference>
<gene>
    <name evidence="4" type="ORF">SAMN06296036_105146</name>
</gene>
<dbReference type="InterPro" id="IPR034984">
    <property type="entry name" value="Imelysin-like_IPPA"/>
</dbReference>
<reference evidence="5" key="1">
    <citation type="submission" date="2017-04" db="EMBL/GenBank/DDBJ databases">
        <authorList>
            <person name="Varghese N."/>
            <person name="Submissions S."/>
        </authorList>
    </citation>
    <scope>NUCLEOTIDE SEQUENCE [LARGE SCALE GENOMIC DNA]</scope>
    <source>
        <strain evidence="5">RKEM611</strain>
    </source>
</reference>
<dbReference type="Pfam" id="PF09375">
    <property type="entry name" value="Peptidase_M75"/>
    <property type="match status" value="1"/>
</dbReference>
<dbReference type="CDD" id="cd14659">
    <property type="entry name" value="Imelysin-like_IPPA"/>
    <property type="match status" value="1"/>
</dbReference>
<evidence type="ECO:0000313" key="4">
    <source>
        <dbReference type="EMBL" id="SMF12225.1"/>
    </source>
</evidence>
<keyword evidence="4" id="KW-0449">Lipoprotein</keyword>
<dbReference type="AlphaFoldDB" id="A0A1Y6BHZ7"/>
<feature type="domain" description="Imelysin-like" evidence="3">
    <location>
        <begin position="52"/>
        <end position="336"/>
    </location>
</feature>
<dbReference type="PROSITE" id="PS51257">
    <property type="entry name" value="PROKAR_LIPOPROTEIN"/>
    <property type="match status" value="1"/>
</dbReference>
<dbReference type="Proteomes" id="UP000192907">
    <property type="component" value="Unassembled WGS sequence"/>
</dbReference>
<dbReference type="Gene3D" id="1.20.1420.20">
    <property type="entry name" value="M75 peptidase, HXXE motif"/>
    <property type="match status" value="1"/>
</dbReference>
<evidence type="ECO:0000256" key="2">
    <source>
        <dbReference type="ARBA" id="ARBA00022729"/>
    </source>
</evidence>
<sequence length="393" mass="43461">MIRLPCAFTAILLLGSCSDSSSNSETVSLYTFDRLELLQSIASYTSSSFETFAGQSSDFAENVTGLCEQSSDGNAYGAELEQLQNSWKSMMARWQEIEAYQFGPLNDNAGTLRYDIYSWPLVNYCTIDREVSNLRAAGDTYQLSDKDLAKGLVALEYLLFDSDLNHDCTDSVSETVGWNDLSEADRRTNRCLYMELVANDLSQQAATLQTQWQSTYATNLVATGTDSELQDRINRISDSLFFIDGSVKDRKLGVPLAINDLCPEFPCTDEVENPWSGQSLASVHYNLRGFQAVFQGSDDSALGFDSFLSEVGRSDLADAINESIDSAIETSEALATEDLASLLTERCPDLDVDEQTGVCKLYFQVKVITDELKGEFTEILQLELPQQTAGDND</sequence>
<keyword evidence="5" id="KW-1185">Reference proteome</keyword>
<evidence type="ECO:0000256" key="1">
    <source>
        <dbReference type="ARBA" id="ARBA00004196"/>
    </source>
</evidence>
<organism evidence="4 5">
    <name type="scientific">Pseudobacteriovorax antillogorgiicola</name>
    <dbReference type="NCBI Taxonomy" id="1513793"/>
    <lineage>
        <taxon>Bacteria</taxon>
        <taxon>Pseudomonadati</taxon>
        <taxon>Bdellovibrionota</taxon>
        <taxon>Oligoflexia</taxon>
        <taxon>Oligoflexales</taxon>
        <taxon>Pseudobacteriovoracaceae</taxon>
        <taxon>Pseudobacteriovorax</taxon>
    </lineage>
</organism>
<dbReference type="OrthoDB" id="7058523at2"/>
<proteinExistence type="predicted"/>
<dbReference type="InterPro" id="IPR018976">
    <property type="entry name" value="Imelysin-like"/>
</dbReference>
<keyword evidence="2" id="KW-0732">Signal</keyword>
<dbReference type="GO" id="GO:0030313">
    <property type="term" value="C:cell envelope"/>
    <property type="evidence" value="ECO:0007669"/>
    <property type="project" value="UniProtKB-SubCell"/>
</dbReference>
<evidence type="ECO:0000259" key="3">
    <source>
        <dbReference type="Pfam" id="PF09375"/>
    </source>
</evidence>
<comment type="subcellular location">
    <subcellularLocation>
        <location evidence="1">Cell envelope</location>
    </subcellularLocation>
</comment>
<evidence type="ECO:0000313" key="5">
    <source>
        <dbReference type="Proteomes" id="UP000192907"/>
    </source>
</evidence>
<accession>A0A1Y6BHZ7</accession>
<protein>
    <submittedName>
        <fullName evidence="4">Predicted lipoprotein</fullName>
    </submittedName>
</protein>
<dbReference type="STRING" id="1513793.SAMN06296036_105146"/>
<dbReference type="RefSeq" id="WP_132317409.1">
    <property type="nucleotide sequence ID" value="NZ_FWZT01000005.1"/>
</dbReference>